<protein>
    <submittedName>
        <fullName evidence="1">Uncharacterized protein</fullName>
    </submittedName>
</protein>
<evidence type="ECO:0000313" key="1">
    <source>
        <dbReference type="EMBL" id="CAJ0869901.1"/>
    </source>
</evidence>
<dbReference type="EMBL" id="OY288114">
    <property type="protein sequence ID" value="CAJ0869901.1"/>
    <property type="molecule type" value="Genomic_DNA"/>
</dbReference>
<accession>A0AA48LZK5</accession>
<name>A0AA48LZK5_9ZZZZ</name>
<organism evidence="1">
    <name type="scientific">freshwater sediment metagenome</name>
    <dbReference type="NCBI Taxonomy" id="556182"/>
    <lineage>
        <taxon>unclassified sequences</taxon>
        <taxon>metagenomes</taxon>
        <taxon>ecological metagenomes</taxon>
    </lineage>
</organism>
<reference evidence="1" key="1">
    <citation type="submission" date="2023-07" db="EMBL/GenBank/DDBJ databases">
        <authorList>
            <person name="Pelsma A.J. K."/>
        </authorList>
    </citation>
    <scope>NUCLEOTIDE SEQUENCE</scope>
</reference>
<proteinExistence type="predicted"/>
<gene>
    <name evidence="1" type="ORF">AMST5_02180</name>
</gene>
<sequence>MLKPFAACLMFGLALTAAAPADAEGGPFACVRRETMAYLPELQTSSGYRWIECLVLGPAVANVESVAVNNGKCKSFDYWYAGRSFAPGQAIVIPYACMTPVSVTISANGFWWPVRLR</sequence>
<dbReference type="AlphaFoldDB" id="A0AA48LZK5"/>